<comment type="caution">
    <text evidence="2">The sequence shown here is derived from an EMBL/GenBank/DDBJ whole genome shotgun (WGS) entry which is preliminary data.</text>
</comment>
<reference evidence="2" key="1">
    <citation type="journal article" date="2020" name="mSystems">
        <title>Genome- and Community-Level Interaction Insights into Carbon Utilization and Element Cycling Functions of Hydrothermarchaeota in Hydrothermal Sediment.</title>
        <authorList>
            <person name="Zhou Z."/>
            <person name="Liu Y."/>
            <person name="Xu W."/>
            <person name="Pan J."/>
            <person name="Luo Z.H."/>
            <person name="Li M."/>
        </authorList>
    </citation>
    <scope>NUCLEOTIDE SEQUENCE [LARGE SCALE GENOMIC DNA]</scope>
    <source>
        <strain evidence="2">HyVt-74</strain>
    </source>
</reference>
<dbReference type="CDD" id="cd05403">
    <property type="entry name" value="NT_KNTase_like"/>
    <property type="match status" value="1"/>
</dbReference>
<dbReference type="EMBL" id="DRTB01000076">
    <property type="protein sequence ID" value="HHE04641.1"/>
    <property type="molecule type" value="Genomic_DNA"/>
</dbReference>
<feature type="domain" description="Polymerase beta nucleotidyltransferase" evidence="1">
    <location>
        <begin position="9"/>
        <end position="104"/>
    </location>
</feature>
<name>A0A7C5DAN3_UNCW3</name>
<evidence type="ECO:0000259" key="1">
    <source>
        <dbReference type="Pfam" id="PF18765"/>
    </source>
</evidence>
<dbReference type="InterPro" id="IPR043519">
    <property type="entry name" value="NT_sf"/>
</dbReference>
<dbReference type="PANTHER" id="PTHR43852">
    <property type="entry name" value="NUCLEOTIDYLTRANSFERASE"/>
    <property type="match status" value="1"/>
</dbReference>
<protein>
    <submittedName>
        <fullName evidence="2">Nucleotidyltransferase domain-containing protein</fullName>
    </submittedName>
</protein>
<dbReference type="InterPro" id="IPR041633">
    <property type="entry name" value="Polbeta"/>
</dbReference>
<evidence type="ECO:0000313" key="2">
    <source>
        <dbReference type="EMBL" id="HHE04641.1"/>
    </source>
</evidence>
<gene>
    <name evidence="2" type="ORF">ENL19_01105</name>
</gene>
<dbReference type="InterPro" id="IPR052930">
    <property type="entry name" value="TA_antitoxin_MntA"/>
</dbReference>
<dbReference type="Pfam" id="PF18765">
    <property type="entry name" value="Polbeta"/>
    <property type="match status" value="1"/>
</dbReference>
<sequence length="131" mass="14964">MEKERIIKAIKEALSKFPEIVFAYIFGSFLDSGDFNDIDIAIYVKGDYNPFVLPVKIKEEISSSKILKDRYPPDLFDVRILNDAPFYFTGEIMTDGLLIIDRDFEQRAALAEKISAKYRECAGILKEASIL</sequence>
<dbReference type="PANTHER" id="PTHR43852:SF3">
    <property type="entry name" value="NUCLEOTIDYLTRANSFERASE"/>
    <property type="match status" value="1"/>
</dbReference>
<organism evidence="2">
    <name type="scientific">candidate division WOR-3 bacterium</name>
    <dbReference type="NCBI Taxonomy" id="2052148"/>
    <lineage>
        <taxon>Bacteria</taxon>
        <taxon>Bacteria division WOR-3</taxon>
    </lineage>
</organism>
<proteinExistence type="predicted"/>
<dbReference type="SUPFAM" id="SSF81301">
    <property type="entry name" value="Nucleotidyltransferase"/>
    <property type="match status" value="1"/>
</dbReference>
<dbReference type="Proteomes" id="UP000886110">
    <property type="component" value="Unassembled WGS sequence"/>
</dbReference>
<dbReference type="Gene3D" id="3.30.460.10">
    <property type="entry name" value="Beta Polymerase, domain 2"/>
    <property type="match status" value="1"/>
</dbReference>
<accession>A0A7C5DAN3</accession>
<dbReference type="AlphaFoldDB" id="A0A7C5DAN3"/>